<sequence length="98" mass="10138">MTTTPMLTAATAPGTHDWIRFDRPMQEGIVTIAITGTATVQIEGSDDDGATAFAMGDAISAEAGLHTTRLVRLLDAVRARVVDIAPGGSVTTRLTLGA</sequence>
<protein>
    <submittedName>
        <fullName evidence="1">Uncharacterized protein</fullName>
    </submittedName>
</protein>
<gene>
    <name evidence="1" type="ORF">F1188_11080</name>
</gene>
<name>A0A5M6IBV5_9PROT</name>
<dbReference type="Proteomes" id="UP000324065">
    <property type="component" value="Unassembled WGS sequence"/>
</dbReference>
<keyword evidence="2" id="KW-1185">Reference proteome</keyword>
<reference evidence="1 2" key="1">
    <citation type="submission" date="2019-09" db="EMBL/GenBank/DDBJ databases">
        <title>Genome sequence of Roseospira marina, one of the more divergent members of the non-sulfur purple photosynthetic bacterial family, the Rhodospirillaceae.</title>
        <authorList>
            <person name="Meyer T."/>
            <person name="Kyndt J."/>
        </authorList>
    </citation>
    <scope>NUCLEOTIDE SEQUENCE [LARGE SCALE GENOMIC DNA]</scope>
    <source>
        <strain evidence="1 2">DSM 15113</strain>
    </source>
</reference>
<dbReference type="RefSeq" id="WP_150062487.1">
    <property type="nucleotide sequence ID" value="NZ_JACHII010000021.1"/>
</dbReference>
<dbReference type="AlphaFoldDB" id="A0A5M6IBV5"/>
<proteinExistence type="predicted"/>
<accession>A0A5M6IBV5</accession>
<dbReference type="EMBL" id="VWPJ01000009">
    <property type="protein sequence ID" value="KAA5605437.1"/>
    <property type="molecule type" value="Genomic_DNA"/>
</dbReference>
<comment type="caution">
    <text evidence="1">The sequence shown here is derived from an EMBL/GenBank/DDBJ whole genome shotgun (WGS) entry which is preliminary data.</text>
</comment>
<evidence type="ECO:0000313" key="2">
    <source>
        <dbReference type="Proteomes" id="UP000324065"/>
    </source>
</evidence>
<organism evidence="1 2">
    <name type="scientific">Roseospira marina</name>
    <dbReference type="NCBI Taxonomy" id="140057"/>
    <lineage>
        <taxon>Bacteria</taxon>
        <taxon>Pseudomonadati</taxon>
        <taxon>Pseudomonadota</taxon>
        <taxon>Alphaproteobacteria</taxon>
        <taxon>Rhodospirillales</taxon>
        <taxon>Rhodospirillaceae</taxon>
        <taxon>Roseospira</taxon>
    </lineage>
</organism>
<evidence type="ECO:0000313" key="1">
    <source>
        <dbReference type="EMBL" id="KAA5605437.1"/>
    </source>
</evidence>